<dbReference type="RefSeq" id="WP_369607931.1">
    <property type="nucleotide sequence ID" value="NZ_BAAFHN010000101.1"/>
</dbReference>
<evidence type="ECO:0000313" key="2">
    <source>
        <dbReference type="Proteomes" id="UP001562457"/>
    </source>
</evidence>
<sequence>MDSLSSADKKGENYTFGKRVSAQEFGECLATKTIYIDNDENTKEYKKQIDISKNGLVIENIKAYSDKEQATQIDCLNLKESIFVRAILNDENRVFYDETIQWAYYLKGINEDLSKINMKKVCKMDNVEGNDMLFYIDLLNKQDRDTLQNNPQNYKLMLFAYFNKPAIKIGNKTPHIVLSVESN</sequence>
<evidence type="ECO:0000313" key="1">
    <source>
        <dbReference type="EMBL" id="GAB0174011.1"/>
    </source>
</evidence>
<reference evidence="1 2" key="1">
    <citation type="submission" date="2024-06" db="EMBL/GenBank/DDBJ databases">
        <title>Draft genome sequence of Helicobacter trogontum NHP16-4001.</title>
        <authorList>
            <person name="Rimbara E."/>
            <person name="Suzuki M."/>
        </authorList>
    </citation>
    <scope>NUCLEOTIDE SEQUENCE [LARGE SCALE GENOMIC DNA]</scope>
    <source>
        <strain evidence="1 2">NHP16-4001</strain>
    </source>
</reference>
<organism evidence="1 2">
    <name type="scientific">Helicobacter trogontum</name>
    <dbReference type="NCBI Taxonomy" id="50960"/>
    <lineage>
        <taxon>Bacteria</taxon>
        <taxon>Pseudomonadati</taxon>
        <taxon>Campylobacterota</taxon>
        <taxon>Epsilonproteobacteria</taxon>
        <taxon>Campylobacterales</taxon>
        <taxon>Helicobacteraceae</taxon>
        <taxon>Helicobacter</taxon>
    </lineage>
</organism>
<name>A0ABQ0D6P3_9HELI</name>
<gene>
    <name evidence="1" type="ORF">NHP164001_20340</name>
</gene>
<proteinExistence type="predicted"/>
<keyword evidence="2" id="KW-1185">Reference proteome</keyword>
<dbReference type="Proteomes" id="UP001562457">
    <property type="component" value="Unassembled WGS sequence"/>
</dbReference>
<accession>A0ABQ0D6P3</accession>
<dbReference type="EMBL" id="BAAFHN010000101">
    <property type="protein sequence ID" value="GAB0174011.1"/>
    <property type="molecule type" value="Genomic_DNA"/>
</dbReference>
<comment type="caution">
    <text evidence="1">The sequence shown here is derived from an EMBL/GenBank/DDBJ whole genome shotgun (WGS) entry which is preliminary data.</text>
</comment>
<protein>
    <submittedName>
        <fullName evidence="1">Uncharacterized protein</fullName>
    </submittedName>
</protein>